<dbReference type="EMBL" id="LBMM01015487">
    <property type="protein sequence ID" value="KMQ84788.1"/>
    <property type="molecule type" value="Genomic_DNA"/>
</dbReference>
<keyword evidence="3" id="KW-1185">Reference proteome</keyword>
<feature type="compositionally biased region" description="Polar residues" evidence="1">
    <location>
        <begin position="97"/>
        <end position="112"/>
    </location>
</feature>
<dbReference type="PaxDb" id="67767-A0A0J7K2Y1"/>
<protein>
    <submittedName>
        <fullName evidence="2">Uncharacterized protein</fullName>
    </submittedName>
</protein>
<accession>A0A0J7K2Y1</accession>
<evidence type="ECO:0000313" key="2">
    <source>
        <dbReference type="EMBL" id="KMQ84788.1"/>
    </source>
</evidence>
<dbReference type="Proteomes" id="UP000036403">
    <property type="component" value="Unassembled WGS sequence"/>
</dbReference>
<organism evidence="2 3">
    <name type="scientific">Lasius niger</name>
    <name type="common">Black garden ant</name>
    <dbReference type="NCBI Taxonomy" id="67767"/>
    <lineage>
        <taxon>Eukaryota</taxon>
        <taxon>Metazoa</taxon>
        <taxon>Ecdysozoa</taxon>
        <taxon>Arthropoda</taxon>
        <taxon>Hexapoda</taxon>
        <taxon>Insecta</taxon>
        <taxon>Pterygota</taxon>
        <taxon>Neoptera</taxon>
        <taxon>Endopterygota</taxon>
        <taxon>Hymenoptera</taxon>
        <taxon>Apocrita</taxon>
        <taxon>Aculeata</taxon>
        <taxon>Formicoidea</taxon>
        <taxon>Formicidae</taxon>
        <taxon>Formicinae</taxon>
        <taxon>Lasius</taxon>
        <taxon>Lasius</taxon>
    </lineage>
</organism>
<dbReference type="AlphaFoldDB" id="A0A0J7K2Y1"/>
<gene>
    <name evidence="2" type="ORF">RF55_17122</name>
</gene>
<feature type="region of interest" description="Disordered" evidence="1">
    <location>
        <begin position="86"/>
        <end position="112"/>
    </location>
</feature>
<name>A0A0J7K2Y1_LASNI</name>
<evidence type="ECO:0000256" key="1">
    <source>
        <dbReference type="SAM" id="MobiDB-lite"/>
    </source>
</evidence>
<reference evidence="2 3" key="1">
    <citation type="submission" date="2015-04" db="EMBL/GenBank/DDBJ databases">
        <title>Lasius niger genome sequencing.</title>
        <authorList>
            <person name="Konorov E.A."/>
            <person name="Nikitin M.A."/>
            <person name="Kirill M.V."/>
            <person name="Chang P."/>
        </authorList>
    </citation>
    <scope>NUCLEOTIDE SEQUENCE [LARGE SCALE GENOMIC DNA]</scope>
    <source>
        <tissue evidence="2">Whole</tissue>
    </source>
</reference>
<comment type="caution">
    <text evidence="2">The sequence shown here is derived from an EMBL/GenBank/DDBJ whole genome shotgun (WGS) entry which is preliminary data.</text>
</comment>
<proteinExistence type="predicted"/>
<sequence length="143" mass="16381">MNVDEDKIKMLESELKSAIDPRKKKEIEWQLKWLHTTKKIQSLKLKRASTKDPDQLNRIDRKLAKLKKEFKLERLALHSDDSRRLDYKAYPEGDPTVSPSNSNRPTVIQQPNRGYLGRALEIGNTVLSSMLGGGGDPKKRKGE</sequence>
<evidence type="ECO:0000313" key="3">
    <source>
        <dbReference type="Proteomes" id="UP000036403"/>
    </source>
</evidence>